<feature type="region of interest" description="Disordered" evidence="7">
    <location>
        <begin position="1"/>
        <end position="45"/>
    </location>
</feature>
<feature type="domain" description="OAR" evidence="9">
    <location>
        <begin position="190"/>
        <end position="203"/>
    </location>
</feature>
<dbReference type="PROSITE" id="PS00027">
    <property type="entry name" value="HOMEOBOX_1"/>
    <property type="match status" value="1"/>
</dbReference>
<organism evidence="10 11">
    <name type="scientific">Mya arenaria</name>
    <name type="common">Soft-shell clam</name>
    <dbReference type="NCBI Taxonomy" id="6604"/>
    <lineage>
        <taxon>Eukaryota</taxon>
        <taxon>Metazoa</taxon>
        <taxon>Spiralia</taxon>
        <taxon>Lophotrochozoa</taxon>
        <taxon>Mollusca</taxon>
        <taxon>Bivalvia</taxon>
        <taxon>Autobranchia</taxon>
        <taxon>Heteroconchia</taxon>
        <taxon>Euheterodonta</taxon>
        <taxon>Imparidentia</taxon>
        <taxon>Neoheterodontei</taxon>
        <taxon>Myida</taxon>
        <taxon>Myoidea</taxon>
        <taxon>Myidae</taxon>
        <taxon>Mya</taxon>
    </lineage>
</organism>
<dbReference type="Pfam" id="PF03826">
    <property type="entry name" value="OAR"/>
    <property type="match status" value="1"/>
</dbReference>
<evidence type="ECO:0000256" key="7">
    <source>
        <dbReference type="SAM" id="MobiDB-lite"/>
    </source>
</evidence>
<reference evidence="10" key="1">
    <citation type="submission" date="2022-11" db="EMBL/GenBank/DDBJ databases">
        <title>Centuries of genome instability and evolution in soft-shell clam transmissible cancer (bioRxiv).</title>
        <authorList>
            <person name="Hart S.F.M."/>
            <person name="Yonemitsu M.A."/>
            <person name="Giersch R.M."/>
            <person name="Beal B.F."/>
            <person name="Arriagada G."/>
            <person name="Davis B.W."/>
            <person name="Ostrander E.A."/>
            <person name="Goff S.P."/>
            <person name="Metzger M.J."/>
        </authorList>
    </citation>
    <scope>NUCLEOTIDE SEQUENCE</scope>
    <source>
        <strain evidence="10">MELC-2E11</strain>
        <tissue evidence="10">Siphon/mantle</tissue>
    </source>
</reference>
<dbReference type="InterPro" id="IPR001356">
    <property type="entry name" value="HD"/>
</dbReference>
<feature type="compositionally biased region" description="Polar residues" evidence="7">
    <location>
        <begin position="13"/>
        <end position="23"/>
    </location>
</feature>
<evidence type="ECO:0000256" key="6">
    <source>
        <dbReference type="RuleBase" id="RU000682"/>
    </source>
</evidence>
<dbReference type="InterPro" id="IPR009057">
    <property type="entry name" value="Homeodomain-like_sf"/>
</dbReference>
<dbReference type="InterPro" id="IPR017970">
    <property type="entry name" value="Homeobox_CS"/>
</dbReference>
<keyword evidence="2 5" id="KW-0238">DNA-binding</keyword>
<feature type="DNA-binding region" description="Homeobox" evidence="5">
    <location>
        <begin position="49"/>
        <end position="108"/>
    </location>
</feature>
<dbReference type="SMART" id="SM00389">
    <property type="entry name" value="HOX"/>
    <property type="match status" value="1"/>
</dbReference>
<keyword evidence="4 5" id="KW-0539">Nucleus</keyword>
<dbReference type="PROSITE" id="PS50071">
    <property type="entry name" value="HOMEOBOX_2"/>
    <property type="match status" value="1"/>
</dbReference>
<dbReference type="EMBL" id="CP111015">
    <property type="protein sequence ID" value="WAR02262.1"/>
    <property type="molecule type" value="Genomic_DNA"/>
</dbReference>
<dbReference type="SUPFAM" id="SSF46689">
    <property type="entry name" value="Homeodomain-like"/>
    <property type="match status" value="1"/>
</dbReference>
<evidence type="ECO:0000313" key="10">
    <source>
        <dbReference type="EMBL" id="WAR02262.1"/>
    </source>
</evidence>
<dbReference type="Gene3D" id="1.10.10.60">
    <property type="entry name" value="Homeodomain-like"/>
    <property type="match status" value="1"/>
</dbReference>
<evidence type="ECO:0000256" key="2">
    <source>
        <dbReference type="ARBA" id="ARBA00023125"/>
    </source>
</evidence>
<evidence type="ECO:0000256" key="3">
    <source>
        <dbReference type="ARBA" id="ARBA00023155"/>
    </source>
</evidence>
<dbReference type="InterPro" id="IPR003654">
    <property type="entry name" value="OAR_dom"/>
</dbReference>
<evidence type="ECO:0000256" key="4">
    <source>
        <dbReference type="ARBA" id="ARBA00023242"/>
    </source>
</evidence>
<gene>
    <name evidence="10" type="ORF">MAR_008820</name>
</gene>
<dbReference type="Pfam" id="PF00046">
    <property type="entry name" value="Homeodomain"/>
    <property type="match status" value="1"/>
</dbReference>
<dbReference type="PANTHER" id="PTHR24329:SF362">
    <property type="entry name" value="INTESTINE-SPECIFIC HOMEOBOX"/>
    <property type="match status" value="1"/>
</dbReference>
<evidence type="ECO:0000256" key="1">
    <source>
        <dbReference type="ARBA" id="ARBA00004123"/>
    </source>
</evidence>
<evidence type="ECO:0000259" key="9">
    <source>
        <dbReference type="PROSITE" id="PS50803"/>
    </source>
</evidence>
<feature type="compositionally biased region" description="Basic and acidic residues" evidence="7">
    <location>
        <begin position="1"/>
        <end position="12"/>
    </location>
</feature>
<dbReference type="PANTHER" id="PTHR24329">
    <property type="entry name" value="HOMEOBOX PROTEIN ARISTALESS"/>
    <property type="match status" value="1"/>
</dbReference>
<dbReference type="Proteomes" id="UP001164746">
    <property type="component" value="Chromosome 4"/>
</dbReference>
<name>A0ABY7E089_MYAAR</name>
<comment type="subcellular location">
    <subcellularLocation>
        <location evidence="1 5 6">Nucleus</location>
    </subcellularLocation>
</comment>
<keyword evidence="3 5" id="KW-0371">Homeobox</keyword>
<dbReference type="InterPro" id="IPR050649">
    <property type="entry name" value="Paired_Homeobox_TFs"/>
</dbReference>
<evidence type="ECO:0000259" key="8">
    <source>
        <dbReference type="PROSITE" id="PS50071"/>
    </source>
</evidence>
<dbReference type="PROSITE" id="PS50803">
    <property type="entry name" value="OAR"/>
    <property type="match status" value="1"/>
</dbReference>
<evidence type="ECO:0000313" key="11">
    <source>
        <dbReference type="Proteomes" id="UP001164746"/>
    </source>
</evidence>
<dbReference type="CDD" id="cd00086">
    <property type="entry name" value="homeodomain"/>
    <property type="match status" value="1"/>
</dbReference>
<evidence type="ECO:0000256" key="5">
    <source>
        <dbReference type="PROSITE-ProRule" id="PRU00108"/>
    </source>
</evidence>
<accession>A0ABY7E089</accession>
<proteinExistence type="predicted"/>
<keyword evidence="11" id="KW-1185">Reference proteome</keyword>
<feature type="domain" description="Homeobox" evidence="8">
    <location>
        <begin position="47"/>
        <end position="107"/>
    </location>
</feature>
<sequence length="214" mass="24362">MVPKEDPAENDHVTSTSMETYSSRGDFDVDDGQMPVSPTGSSDESFMKKRRFRTTFTAEQLKCLEDVFRVTHYPDVNAREELSQKTNLPEARVQIWFQNRRAKWRKYEKLGNFGGLQDLKDVTFVPAPKQCTRSRADGEDISENALTDARLKLGLGVPPYPHLLSLPFYGLPGLPLGYYGYRPPEAHRSGSIASLRLKAREYEAALEMHKIFKT</sequence>
<protein>
    <submittedName>
        <fullName evidence="10">ISX-like protein</fullName>
    </submittedName>
</protein>